<proteinExistence type="predicted"/>
<reference evidence="1 2" key="1">
    <citation type="journal article" date="2019" name="Int. J. Syst. Evol. Microbiol.">
        <title>The Global Catalogue of Microorganisms (GCM) 10K type strain sequencing project: providing services to taxonomists for standard genome sequencing and annotation.</title>
        <authorList>
            <consortium name="The Broad Institute Genomics Platform"/>
            <consortium name="The Broad Institute Genome Sequencing Center for Infectious Disease"/>
            <person name="Wu L."/>
            <person name="Ma J."/>
        </authorList>
    </citation>
    <scope>NUCLEOTIDE SEQUENCE [LARGE SCALE GENOMIC DNA]</scope>
    <source>
        <strain evidence="1 2">JCM 14546</strain>
    </source>
</reference>
<dbReference type="EMBL" id="BAAANO010000035">
    <property type="protein sequence ID" value="GAA2014854.1"/>
    <property type="molecule type" value="Genomic_DNA"/>
</dbReference>
<gene>
    <name evidence="1" type="ORF">GCM10009755_28240</name>
</gene>
<keyword evidence="2" id="KW-1185">Reference proteome</keyword>
<evidence type="ECO:0000313" key="1">
    <source>
        <dbReference type="EMBL" id="GAA2014854.1"/>
    </source>
</evidence>
<evidence type="ECO:0000313" key="2">
    <source>
        <dbReference type="Proteomes" id="UP001500755"/>
    </source>
</evidence>
<dbReference type="Proteomes" id="UP001500755">
    <property type="component" value="Unassembled WGS sequence"/>
</dbReference>
<organism evidence="1 2">
    <name type="scientific">Brevibacterium samyangense</name>
    <dbReference type="NCBI Taxonomy" id="366888"/>
    <lineage>
        <taxon>Bacteria</taxon>
        <taxon>Bacillati</taxon>
        <taxon>Actinomycetota</taxon>
        <taxon>Actinomycetes</taxon>
        <taxon>Micrococcales</taxon>
        <taxon>Brevibacteriaceae</taxon>
        <taxon>Brevibacterium</taxon>
    </lineage>
</organism>
<accession>A0ABN2TPG3</accession>
<sequence length="288" mass="30319">MAPTLAQRRVPTGSGQASRCAFRASAAARATWSTLWRMDTALATLLTSLALTAHLGGRLGPDALAQTFLDAELPVPLVLEDEVFGTEAPTGLLLAAPALRAAGVDRVRLALVHPTLPLRVPRVEKNARRAIARSSAVAVAEVRHESRAVLVLDGEANMRIVPCARVPYATVDTVSVPEAARALRESVMAALSIVETLDAQVPESIRNLQWRDWQADMSDGAARGELTGLLASPEHAIVLHAALDIHQAFSPVLAPASLQPPELGAALDRVHKAAAAVITAVSRDNGVG</sequence>
<name>A0ABN2TPG3_9MICO</name>
<comment type="caution">
    <text evidence="1">The sequence shown here is derived from an EMBL/GenBank/DDBJ whole genome shotgun (WGS) entry which is preliminary data.</text>
</comment>
<protein>
    <submittedName>
        <fullName evidence="1">Uncharacterized protein</fullName>
    </submittedName>
</protein>